<dbReference type="GO" id="GO:0010257">
    <property type="term" value="P:NADH dehydrogenase complex assembly"/>
    <property type="evidence" value="ECO:0007669"/>
    <property type="project" value="TreeGrafter"/>
</dbReference>
<proteinExistence type="inferred from homology"/>
<sequence>MGGAPAMRKPLFDFTDPDAATAWRAIDDRVMGGISRSAMRHAPAGHAVFEGTVSLERNGGFASVRSSPGERGLAGAQACLIEVRGDNKRFKLSLLTDDGFDSLNHQASFTPQGTDWQTVHLPLADFRASFRGREVTGAPPLAPANIRQVGLMIAARQAGSFELHIRRICLI</sequence>
<evidence type="ECO:0000259" key="2">
    <source>
        <dbReference type="Pfam" id="PF08547"/>
    </source>
</evidence>
<keyword evidence="4" id="KW-1185">Reference proteome</keyword>
<dbReference type="PANTHER" id="PTHR13194:SF19">
    <property type="entry name" value="NAD(P)-BINDING ROSSMANN-FOLD SUPERFAMILY PROTEIN"/>
    <property type="match status" value="1"/>
</dbReference>
<evidence type="ECO:0000313" key="4">
    <source>
        <dbReference type="Proteomes" id="UP000301751"/>
    </source>
</evidence>
<feature type="domain" description="NADH:ubiquinone oxidoreductase intermediate-associated protein 30" evidence="2">
    <location>
        <begin position="12"/>
        <end position="165"/>
    </location>
</feature>
<gene>
    <name evidence="3" type="ORF">AQPW35_39940</name>
</gene>
<comment type="caution">
    <text evidence="3">The sequence shown here is derived from an EMBL/GenBank/DDBJ whole genome shotgun (WGS) entry which is preliminary data.</text>
</comment>
<organism evidence="3 4">
    <name type="scientific">Pseudaquabacterium pictum</name>
    <dbReference type="NCBI Taxonomy" id="2315236"/>
    <lineage>
        <taxon>Bacteria</taxon>
        <taxon>Pseudomonadati</taxon>
        <taxon>Pseudomonadota</taxon>
        <taxon>Betaproteobacteria</taxon>
        <taxon>Burkholderiales</taxon>
        <taxon>Sphaerotilaceae</taxon>
        <taxon>Pseudaquabacterium</taxon>
    </lineage>
</organism>
<dbReference type="InterPro" id="IPR039131">
    <property type="entry name" value="NDUFAF1"/>
</dbReference>
<dbReference type="Proteomes" id="UP000301751">
    <property type="component" value="Unassembled WGS sequence"/>
</dbReference>
<dbReference type="InterPro" id="IPR013857">
    <property type="entry name" value="NADH-UbQ_OxRdtase-assoc_prot30"/>
</dbReference>
<dbReference type="Pfam" id="PF08547">
    <property type="entry name" value="CIA30"/>
    <property type="match status" value="1"/>
</dbReference>
<dbReference type="EMBL" id="BJCL01000012">
    <property type="protein sequence ID" value="GCL64913.1"/>
    <property type="molecule type" value="Genomic_DNA"/>
</dbReference>
<reference evidence="4" key="1">
    <citation type="submission" date="2019-03" db="EMBL/GenBank/DDBJ databases">
        <title>Aquabacterium pictum sp.nov., the first bacteriochlorophyll a-containing freshwater bacterium in the genus Aquabacterium of the class Betaproteobacteria.</title>
        <authorList>
            <person name="Hirose S."/>
            <person name="Tank M."/>
            <person name="Hara E."/>
            <person name="Tamaki H."/>
            <person name="Takaichi S."/>
            <person name="Haruta S."/>
            <person name="Hanada S."/>
        </authorList>
    </citation>
    <scope>NUCLEOTIDE SEQUENCE [LARGE SCALE GENOMIC DNA]</scope>
    <source>
        <strain evidence="4">W35</strain>
    </source>
</reference>
<dbReference type="InterPro" id="IPR008979">
    <property type="entry name" value="Galactose-bd-like_sf"/>
</dbReference>
<evidence type="ECO:0000256" key="1">
    <source>
        <dbReference type="ARBA" id="ARBA00007884"/>
    </source>
</evidence>
<dbReference type="PANTHER" id="PTHR13194">
    <property type="entry name" value="COMPLEX I INTERMEDIATE-ASSOCIATED PROTEIN 30"/>
    <property type="match status" value="1"/>
</dbReference>
<evidence type="ECO:0000313" key="3">
    <source>
        <dbReference type="EMBL" id="GCL64913.1"/>
    </source>
</evidence>
<dbReference type="AlphaFoldDB" id="A0A480AU47"/>
<protein>
    <submittedName>
        <fullName evidence="3">CIA30 family protein</fullName>
    </submittedName>
</protein>
<name>A0A480AU47_9BURK</name>
<dbReference type="GO" id="GO:0051082">
    <property type="term" value="F:unfolded protein binding"/>
    <property type="evidence" value="ECO:0007669"/>
    <property type="project" value="TreeGrafter"/>
</dbReference>
<dbReference type="SUPFAM" id="SSF49785">
    <property type="entry name" value="Galactose-binding domain-like"/>
    <property type="match status" value="1"/>
</dbReference>
<accession>A0A480AU47</accession>
<comment type="similarity">
    <text evidence="1">Belongs to the CIA30 family.</text>
</comment>